<dbReference type="AlphaFoldDB" id="A0A4P6UQP6"/>
<dbReference type="EMBL" id="CP036528">
    <property type="protein sequence ID" value="QBK25589.1"/>
    <property type="molecule type" value="Genomic_DNA"/>
</dbReference>
<comment type="catalytic activity">
    <reaction evidence="7">
        <text>O-phospho-L-seryl-[protein] + H2O = L-seryl-[protein] + phosphate</text>
        <dbReference type="Rhea" id="RHEA:20629"/>
        <dbReference type="Rhea" id="RHEA-COMP:9863"/>
        <dbReference type="Rhea" id="RHEA-COMP:11604"/>
        <dbReference type="ChEBI" id="CHEBI:15377"/>
        <dbReference type="ChEBI" id="CHEBI:29999"/>
        <dbReference type="ChEBI" id="CHEBI:43474"/>
        <dbReference type="ChEBI" id="CHEBI:83421"/>
        <dbReference type="EC" id="3.1.3.16"/>
    </reaction>
</comment>
<dbReference type="SMART" id="SM00332">
    <property type="entry name" value="PP2Cc"/>
    <property type="match status" value="1"/>
</dbReference>
<evidence type="ECO:0000259" key="9">
    <source>
        <dbReference type="PROSITE" id="PS51746"/>
    </source>
</evidence>
<dbReference type="InterPro" id="IPR001932">
    <property type="entry name" value="PPM-type_phosphatase-like_dom"/>
</dbReference>
<keyword evidence="4" id="KW-0378">Hydrolase</keyword>
<dbReference type="SUPFAM" id="SSF81606">
    <property type="entry name" value="PP2C-like"/>
    <property type="match status" value="1"/>
</dbReference>
<dbReference type="CDD" id="cd00143">
    <property type="entry name" value="PP2Cc"/>
    <property type="match status" value="1"/>
</dbReference>
<sequence>MKFTVESDVGRKRVINEDRAAFLERPDSLKMALLADGMGGHNAGDVASEMAIQEMTNYFLQVEFQNPSVEEKRKWMEESIANINKKIYEYSLENERCKGMGTTFIAVLIDKNHCLIGHIGDSRVYHFTSNSVDLITRDHSYVNILVDNGEISEEEAQNHPQKNFIVKALGTEPTIEPDFYEVTLKEYSYLLICSDGLSNKISTDEMAAIITYPMPIAEKGRKLVQLANDSGGEDNISLILLMMTEEEV</sequence>
<protein>
    <recommendedName>
        <fullName evidence="2">protein-serine/threonine phosphatase</fullName>
        <ecNumber evidence="2">3.1.3.16</ecNumber>
    </recommendedName>
</protein>
<dbReference type="InterPro" id="IPR015655">
    <property type="entry name" value="PP2C"/>
</dbReference>
<dbReference type="GO" id="GO:0046872">
    <property type="term" value="F:metal ion binding"/>
    <property type="evidence" value="ECO:0007669"/>
    <property type="project" value="UniProtKB-KW"/>
</dbReference>
<evidence type="ECO:0000313" key="11">
    <source>
        <dbReference type="Proteomes" id="UP000291151"/>
    </source>
</evidence>
<feature type="domain" description="PPM-type phosphatase" evidence="9">
    <location>
        <begin position="2"/>
        <end position="243"/>
    </location>
</feature>
<accession>A0A4P6UQP6</accession>
<evidence type="ECO:0000256" key="7">
    <source>
        <dbReference type="ARBA" id="ARBA00047761"/>
    </source>
</evidence>
<comment type="cofactor">
    <cofactor evidence="1">
        <name>Mn(2+)</name>
        <dbReference type="ChEBI" id="CHEBI:29035"/>
    </cofactor>
</comment>
<gene>
    <name evidence="10" type="ORF">DKZ56_06795</name>
</gene>
<evidence type="ECO:0000256" key="8">
    <source>
        <dbReference type="ARBA" id="ARBA00048336"/>
    </source>
</evidence>
<dbReference type="InterPro" id="IPR036457">
    <property type="entry name" value="PPM-type-like_dom_sf"/>
</dbReference>
<evidence type="ECO:0000256" key="2">
    <source>
        <dbReference type="ARBA" id="ARBA00013081"/>
    </source>
</evidence>
<name>A0A4P6UQP6_9BACL</name>
<dbReference type="EC" id="3.1.3.16" evidence="2"/>
<dbReference type="SMART" id="SM00331">
    <property type="entry name" value="PP2C_SIG"/>
    <property type="match status" value="1"/>
</dbReference>
<dbReference type="Proteomes" id="UP000291151">
    <property type="component" value="Chromosome"/>
</dbReference>
<keyword evidence="3" id="KW-0479">Metal-binding</keyword>
<evidence type="ECO:0000256" key="5">
    <source>
        <dbReference type="ARBA" id="ARBA00022912"/>
    </source>
</evidence>
<evidence type="ECO:0000256" key="6">
    <source>
        <dbReference type="ARBA" id="ARBA00023211"/>
    </source>
</evidence>
<keyword evidence="6" id="KW-0464">Manganese</keyword>
<dbReference type="Gene3D" id="3.60.40.10">
    <property type="entry name" value="PPM-type phosphatase domain"/>
    <property type="match status" value="1"/>
</dbReference>
<evidence type="ECO:0000256" key="1">
    <source>
        <dbReference type="ARBA" id="ARBA00001936"/>
    </source>
</evidence>
<dbReference type="PANTHER" id="PTHR47992">
    <property type="entry name" value="PROTEIN PHOSPHATASE"/>
    <property type="match status" value="1"/>
</dbReference>
<evidence type="ECO:0000313" key="10">
    <source>
        <dbReference type="EMBL" id="QBK25589.1"/>
    </source>
</evidence>
<dbReference type="GO" id="GO:0004722">
    <property type="term" value="F:protein serine/threonine phosphatase activity"/>
    <property type="evidence" value="ECO:0007669"/>
    <property type="project" value="UniProtKB-EC"/>
</dbReference>
<keyword evidence="5" id="KW-0904">Protein phosphatase</keyword>
<dbReference type="PROSITE" id="PS51746">
    <property type="entry name" value="PPM_2"/>
    <property type="match status" value="1"/>
</dbReference>
<evidence type="ECO:0000256" key="3">
    <source>
        <dbReference type="ARBA" id="ARBA00022723"/>
    </source>
</evidence>
<comment type="catalytic activity">
    <reaction evidence="8">
        <text>O-phospho-L-threonyl-[protein] + H2O = L-threonyl-[protein] + phosphate</text>
        <dbReference type="Rhea" id="RHEA:47004"/>
        <dbReference type="Rhea" id="RHEA-COMP:11060"/>
        <dbReference type="Rhea" id="RHEA-COMP:11605"/>
        <dbReference type="ChEBI" id="CHEBI:15377"/>
        <dbReference type="ChEBI" id="CHEBI:30013"/>
        <dbReference type="ChEBI" id="CHEBI:43474"/>
        <dbReference type="ChEBI" id="CHEBI:61977"/>
        <dbReference type="EC" id="3.1.3.16"/>
    </reaction>
</comment>
<proteinExistence type="predicted"/>
<dbReference type="KEGG" id="uth:DKZ56_06795"/>
<keyword evidence="11" id="KW-1185">Reference proteome</keyword>
<dbReference type="RefSeq" id="WP_208651975.1">
    <property type="nucleotide sequence ID" value="NZ_CP036528.1"/>
</dbReference>
<organism evidence="10 11">
    <name type="scientific">Ureibacillus thermophilus</name>
    <dbReference type="NCBI Taxonomy" id="367743"/>
    <lineage>
        <taxon>Bacteria</taxon>
        <taxon>Bacillati</taxon>
        <taxon>Bacillota</taxon>
        <taxon>Bacilli</taxon>
        <taxon>Bacillales</taxon>
        <taxon>Caryophanaceae</taxon>
        <taxon>Ureibacillus</taxon>
    </lineage>
</organism>
<dbReference type="Pfam" id="PF13672">
    <property type="entry name" value="PP2C_2"/>
    <property type="match status" value="1"/>
</dbReference>
<dbReference type="FunFam" id="3.60.40.10:FF:000002">
    <property type="entry name" value="Serine/threonine phosphatase stp"/>
    <property type="match status" value="1"/>
</dbReference>
<evidence type="ECO:0000256" key="4">
    <source>
        <dbReference type="ARBA" id="ARBA00022801"/>
    </source>
</evidence>
<dbReference type="NCBIfam" id="NF033484">
    <property type="entry name" value="Stp1_PP2C_phos"/>
    <property type="match status" value="1"/>
</dbReference>
<reference evidence="10 11" key="1">
    <citation type="submission" date="2019-02" db="EMBL/GenBank/DDBJ databases">
        <title>Ureibacillus thermophilus.</title>
        <authorList>
            <person name="Sunny J.S."/>
            <person name="Natarajan A."/>
            <person name="Saleena L.M."/>
        </authorList>
    </citation>
    <scope>NUCLEOTIDE SEQUENCE [LARGE SCALE GENOMIC DNA]</scope>
    <source>
        <strain evidence="10 11">LM102</strain>
    </source>
</reference>